<dbReference type="AlphaFoldDB" id="A0AAV0YJU0"/>
<gene>
    <name evidence="2" type="ORF">VFH_U091880</name>
</gene>
<name>A0AAV0YJU0_VICFA</name>
<keyword evidence="1" id="KW-0175">Coiled coil</keyword>
<keyword evidence="3" id="KW-1185">Reference proteome</keyword>
<evidence type="ECO:0000313" key="3">
    <source>
        <dbReference type="Proteomes" id="UP001157006"/>
    </source>
</evidence>
<evidence type="ECO:0000313" key="2">
    <source>
        <dbReference type="EMBL" id="CAI8584772.1"/>
    </source>
</evidence>
<evidence type="ECO:0000256" key="1">
    <source>
        <dbReference type="SAM" id="Coils"/>
    </source>
</evidence>
<feature type="coiled-coil region" evidence="1">
    <location>
        <begin position="113"/>
        <end position="140"/>
    </location>
</feature>
<protein>
    <submittedName>
        <fullName evidence="2">Uncharacterized protein</fullName>
    </submittedName>
</protein>
<reference evidence="2 3" key="1">
    <citation type="submission" date="2023-01" db="EMBL/GenBank/DDBJ databases">
        <authorList>
            <person name="Kreplak J."/>
        </authorList>
    </citation>
    <scope>NUCLEOTIDE SEQUENCE [LARGE SCALE GENOMIC DNA]</scope>
</reference>
<sequence length="178" mass="19971">MKEEIKLGFHGIGNEKGFDSSEVPPIRVRKRQIDNHAVREASDTYSELPCTPEEAATIGSASDLSFVQNILGGDKMEITYEISYRMFKDASIFSPVFVGRGVVLAPASPFKERDTYKENFEAMEMKCTNLQKELLVLHEEVKAANSLQEAVKVHVSLSSLVDRVTELKDALKDAREWC</sequence>
<dbReference type="Proteomes" id="UP001157006">
    <property type="component" value="Unassembled WGS sequence"/>
</dbReference>
<proteinExistence type="predicted"/>
<comment type="caution">
    <text evidence="2">The sequence shown here is derived from an EMBL/GenBank/DDBJ whole genome shotgun (WGS) entry which is preliminary data.</text>
</comment>
<accession>A0AAV0YJU0</accession>
<organism evidence="2 3">
    <name type="scientific">Vicia faba</name>
    <name type="common">Broad bean</name>
    <name type="synonym">Faba vulgaris</name>
    <dbReference type="NCBI Taxonomy" id="3906"/>
    <lineage>
        <taxon>Eukaryota</taxon>
        <taxon>Viridiplantae</taxon>
        <taxon>Streptophyta</taxon>
        <taxon>Embryophyta</taxon>
        <taxon>Tracheophyta</taxon>
        <taxon>Spermatophyta</taxon>
        <taxon>Magnoliopsida</taxon>
        <taxon>eudicotyledons</taxon>
        <taxon>Gunneridae</taxon>
        <taxon>Pentapetalae</taxon>
        <taxon>rosids</taxon>
        <taxon>fabids</taxon>
        <taxon>Fabales</taxon>
        <taxon>Fabaceae</taxon>
        <taxon>Papilionoideae</taxon>
        <taxon>50 kb inversion clade</taxon>
        <taxon>NPAAA clade</taxon>
        <taxon>Hologalegina</taxon>
        <taxon>IRL clade</taxon>
        <taxon>Fabeae</taxon>
        <taxon>Vicia</taxon>
    </lineage>
</organism>
<dbReference type="EMBL" id="CATIWC010002351">
    <property type="protein sequence ID" value="CAI8584772.1"/>
    <property type="molecule type" value="Genomic_DNA"/>
</dbReference>